<dbReference type="AlphaFoldDB" id="A0AAD9AL81"/>
<dbReference type="EMBL" id="JAQOWY010000116">
    <property type="protein sequence ID" value="KAK1850568.1"/>
    <property type="molecule type" value="Genomic_DNA"/>
</dbReference>
<evidence type="ECO:0000313" key="3">
    <source>
        <dbReference type="Proteomes" id="UP001243330"/>
    </source>
</evidence>
<organism evidence="2 3">
    <name type="scientific">Colletotrichum chrysophilum</name>
    <dbReference type="NCBI Taxonomy" id="1836956"/>
    <lineage>
        <taxon>Eukaryota</taxon>
        <taxon>Fungi</taxon>
        <taxon>Dikarya</taxon>
        <taxon>Ascomycota</taxon>
        <taxon>Pezizomycotina</taxon>
        <taxon>Sordariomycetes</taxon>
        <taxon>Hypocreomycetidae</taxon>
        <taxon>Glomerellales</taxon>
        <taxon>Glomerellaceae</taxon>
        <taxon>Colletotrichum</taxon>
        <taxon>Colletotrichum gloeosporioides species complex</taxon>
    </lineage>
</organism>
<reference evidence="2" key="1">
    <citation type="submission" date="2023-01" db="EMBL/GenBank/DDBJ databases">
        <title>Colletotrichum chrysophilum M932 genome sequence.</title>
        <authorList>
            <person name="Baroncelli R."/>
        </authorList>
    </citation>
    <scope>NUCLEOTIDE SEQUENCE</scope>
    <source>
        <strain evidence="2">M932</strain>
    </source>
</reference>
<name>A0AAD9AL81_9PEZI</name>
<protein>
    <submittedName>
        <fullName evidence="2">Uncharacterized protein</fullName>
    </submittedName>
</protein>
<evidence type="ECO:0000256" key="1">
    <source>
        <dbReference type="SAM" id="Phobius"/>
    </source>
</evidence>
<keyword evidence="1" id="KW-0812">Transmembrane</keyword>
<gene>
    <name evidence="2" type="ORF">CCHR01_06811</name>
</gene>
<feature type="transmembrane region" description="Helical" evidence="1">
    <location>
        <begin position="205"/>
        <end position="227"/>
    </location>
</feature>
<accession>A0AAD9AL81</accession>
<keyword evidence="1" id="KW-0472">Membrane</keyword>
<comment type="caution">
    <text evidence="2">The sequence shown here is derived from an EMBL/GenBank/DDBJ whole genome shotgun (WGS) entry which is preliminary data.</text>
</comment>
<keyword evidence="1" id="KW-1133">Transmembrane helix</keyword>
<keyword evidence="3" id="KW-1185">Reference proteome</keyword>
<evidence type="ECO:0000313" key="2">
    <source>
        <dbReference type="EMBL" id="KAK1850568.1"/>
    </source>
</evidence>
<proteinExistence type="predicted"/>
<sequence>MAAFPATATAPLTVTTPFVAPSDCSTQWKTTNVPMPMSSGTTLMTPILVHGPSASCYPSGSFDRAPENRLNFRPGVCPDGWIYHNMAVASSGASTAYCCDRFVRHLLIFFDGYIYATSIFSERCGRYASATAFGSTVSGNKTLMVHEAWAVTWDASDTPTLTPQLPTLTDSMFVPVWTPGDNVPDGIYEHDEAKDGHAMSKTIRLVLLIGLPIIAAIIICLVTWCGVRKCRRSRRKKRELKARRGKAVRRDAA</sequence>
<dbReference type="Proteomes" id="UP001243330">
    <property type="component" value="Unassembled WGS sequence"/>
</dbReference>